<sequence>MFCVLFKALCCLCGNGRTARGPSGYRYEVLGDSGDEYGVEEGDEADEAEPRLRDFALTRKRAIGLTRLKLKAINSASDVSVAERLLERHGQNDPSLLTYEGRCREEMLAALSKLPPYAHGTQIDRPYRITPASSIGSERNGAIV</sequence>
<gene>
    <name evidence="2" type="primary">ORF39</name>
</gene>
<organism evidence="2">
    <name type="scientific">Oryzias latipes</name>
    <name type="common">Japanese rice fish</name>
    <name type="synonym">Japanese killifish</name>
    <dbReference type="NCBI Taxonomy" id="8090"/>
    <lineage>
        <taxon>Eukaryota</taxon>
        <taxon>Metazoa</taxon>
        <taxon>Chordata</taxon>
        <taxon>Craniata</taxon>
        <taxon>Vertebrata</taxon>
        <taxon>Euteleostomi</taxon>
        <taxon>Actinopterygii</taxon>
        <taxon>Neopterygii</taxon>
        <taxon>Teleostei</taxon>
        <taxon>Neoteleostei</taxon>
        <taxon>Acanthomorphata</taxon>
        <taxon>Ovalentaria</taxon>
        <taxon>Atherinomorphae</taxon>
        <taxon>Beloniformes</taxon>
        <taxon>Adrianichthyidae</taxon>
        <taxon>Oryziinae</taxon>
        <taxon>Oryzias</taxon>
    </lineage>
</organism>
<keyword evidence="1" id="KW-0732">Signal</keyword>
<evidence type="ECO:0000256" key="1">
    <source>
        <dbReference type="SAM" id="SignalP"/>
    </source>
</evidence>
<name>A0A286P9T8_ORYLA</name>
<dbReference type="AlphaFoldDB" id="A0A286P9T8"/>
<reference evidence="2" key="1">
    <citation type="journal article" date="2017" name="Nat. Commun.">
        <title>Complete fusion of a transposon and herpesvirus created the Teratorn mobile element in medaka fish.</title>
        <authorList>
            <person name="Inoue Y."/>
            <person name="Saga T."/>
            <person name="Aikawa T."/>
            <person name="Kumagai M."/>
            <person name="Shimada A."/>
            <person name="Kawaguchi Y."/>
            <person name="Naruse K."/>
            <person name="Morishita S."/>
            <person name="Koga A."/>
            <person name="Takeda H."/>
        </authorList>
    </citation>
    <scope>NUCLEOTIDE SEQUENCE</scope>
</reference>
<accession>A0A286P9T8</accession>
<feature type="signal peptide" evidence="1">
    <location>
        <begin position="1"/>
        <end position="18"/>
    </location>
</feature>
<protein>
    <submittedName>
        <fullName evidence="2">Uncharacterized protein</fullName>
    </submittedName>
</protein>
<evidence type="ECO:0000313" key="2">
    <source>
        <dbReference type="EMBL" id="BBA49199.1"/>
    </source>
</evidence>
<dbReference type="EMBL" id="LC199500">
    <property type="protein sequence ID" value="BBA49199.1"/>
    <property type="molecule type" value="Genomic_DNA"/>
</dbReference>
<feature type="chain" id="PRO_5012154253" evidence="1">
    <location>
        <begin position="19"/>
        <end position="144"/>
    </location>
</feature>
<proteinExistence type="predicted"/>